<comment type="cofactor">
    <cofactor evidence="1">
        <name>thiamine diphosphate</name>
        <dbReference type="ChEBI" id="CHEBI:58937"/>
    </cofactor>
</comment>
<keyword evidence="8" id="KW-1185">Reference proteome</keyword>
<evidence type="ECO:0000313" key="7">
    <source>
        <dbReference type="EMBL" id="KPH74439.1"/>
    </source>
</evidence>
<protein>
    <submittedName>
        <fullName evidence="7">ABC transporter substrate-binding protein</fullName>
    </submittedName>
</protein>
<dbReference type="CDD" id="cd02000">
    <property type="entry name" value="TPP_E1_PDC_ADC_BCADC"/>
    <property type="match status" value="1"/>
</dbReference>
<evidence type="ECO:0000256" key="2">
    <source>
        <dbReference type="ARBA" id="ARBA00023002"/>
    </source>
</evidence>
<dbReference type="SUPFAM" id="SSF52518">
    <property type="entry name" value="Thiamin diphosphate-binding fold (THDP-binding)"/>
    <property type="match status" value="1"/>
</dbReference>
<keyword evidence="2" id="KW-0560">Oxidoreductase</keyword>
<dbReference type="OrthoDB" id="9766715at2"/>
<comment type="catalytic activity">
    <reaction evidence="5">
        <text>N(6)-[(R)-lipoyl]-L-lysyl-[protein] + pyruvate + H(+) = N(6)-[(R)-S(8)-acetyldihydrolipoyl]-L-lysyl-[protein] + CO2</text>
        <dbReference type="Rhea" id="RHEA:19189"/>
        <dbReference type="Rhea" id="RHEA-COMP:10474"/>
        <dbReference type="Rhea" id="RHEA-COMP:10478"/>
        <dbReference type="ChEBI" id="CHEBI:15361"/>
        <dbReference type="ChEBI" id="CHEBI:15378"/>
        <dbReference type="ChEBI" id="CHEBI:16526"/>
        <dbReference type="ChEBI" id="CHEBI:83099"/>
        <dbReference type="ChEBI" id="CHEBI:83111"/>
        <dbReference type="EC" id="1.2.4.1"/>
    </reaction>
</comment>
<evidence type="ECO:0000256" key="5">
    <source>
        <dbReference type="ARBA" id="ARBA00051231"/>
    </source>
</evidence>
<dbReference type="RefSeq" id="WP_054211898.1">
    <property type="nucleotide sequence ID" value="NZ_LGSZ01000085.1"/>
</dbReference>
<sequence length="341" mass="35253">MSEPTTSAAAGTGHNAAAELLALYRSLVLIRRCEERLSTMFADGEVPGFIHLSIGQEAVSAGVMAALTPEDTIASTHRGHGHAIAKGLSLDGFFAELLARDTGLCRGRGGSMHVADMSVGMLGANGIVGAGLSIALGSALAHRTLKNDAIAVAFFGDGALAEGLMHECLNMAALWKLPLLFVCENNGWGEFLPTSRQLSFSLEGLAAAYGIPHVAIDGNDVAVVAAHAAHIVAEVRSEGPRILECLTTRVRGHFEGDAQKYRDPDELAALSERDPLGIAAGQLTAMGVGEAALSDITTEIAARIEAAVAAARAAPAPLFEAAMADVYTGAQIRQPARQGGV</sequence>
<proteinExistence type="predicted"/>
<dbReference type="EMBL" id="LGSZ01000085">
    <property type="protein sequence ID" value="KPH74439.1"/>
    <property type="molecule type" value="Genomic_DNA"/>
</dbReference>
<evidence type="ECO:0000259" key="6">
    <source>
        <dbReference type="Pfam" id="PF00676"/>
    </source>
</evidence>
<dbReference type="InterPro" id="IPR001017">
    <property type="entry name" value="DH_E1"/>
</dbReference>
<evidence type="ECO:0000313" key="8">
    <source>
        <dbReference type="Proteomes" id="UP000037822"/>
    </source>
</evidence>
<dbReference type="InterPro" id="IPR029061">
    <property type="entry name" value="THDP-binding"/>
</dbReference>
<dbReference type="PANTHER" id="PTHR11516:SF60">
    <property type="entry name" value="PYRUVATE DEHYDROGENASE E1 COMPONENT SUBUNIT ALPHA"/>
    <property type="match status" value="1"/>
</dbReference>
<dbReference type="Proteomes" id="UP000037822">
    <property type="component" value="Unassembled WGS sequence"/>
</dbReference>
<evidence type="ECO:0000256" key="4">
    <source>
        <dbReference type="ARBA" id="ARBA00025211"/>
    </source>
</evidence>
<comment type="function">
    <text evidence="4">The pyruvate dehydrogenase complex catalyzes the overall conversion of pyruvate to acetyl-CoA and CO(2). It contains multiple copies of three enzymatic components: pyruvate dehydrogenase (E1), dihydrolipoamide acetyltransferase (E2) and lipoamide dehydrogenase (E3).</text>
</comment>
<dbReference type="InterPro" id="IPR050642">
    <property type="entry name" value="PDH_E1_Alpha_Subunit"/>
</dbReference>
<keyword evidence="3" id="KW-0786">Thiamine pyrophosphate</keyword>
<evidence type="ECO:0000256" key="1">
    <source>
        <dbReference type="ARBA" id="ARBA00001964"/>
    </source>
</evidence>
<organism evidence="7 8">
    <name type="scientific">Bosea vaviloviae</name>
    <dbReference type="NCBI Taxonomy" id="1526658"/>
    <lineage>
        <taxon>Bacteria</taxon>
        <taxon>Pseudomonadati</taxon>
        <taxon>Pseudomonadota</taxon>
        <taxon>Alphaproteobacteria</taxon>
        <taxon>Hyphomicrobiales</taxon>
        <taxon>Boseaceae</taxon>
        <taxon>Bosea</taxon>
    </lineage>
</organism>
<feature type="domain" description="Dehydrogenase E1 component" evidence="6">
    <location>
        <begin position="26"/>
        <end position="317"/>
    </location>
</feature>
<dbReference type="PANTHER" id="PTHR11516">
    <property type="entry name" value="PYRUVATE DEHYDROGENASE E1 COMPONENT, ALPHA SUBUNIT BACTERIAL AND ORGANELLAR"/>
    <property type="match status" value="1"/>
</dbReference>
<dbReference type="GO" id="GO:0004739">
    <property type="term" value="F:pyruvate dehydrogenase (acetyl-transferring) activity"/>
    <property type="evidence" value="ECO:0007669"/>
    <property type="project" value="UniProtKB-EC"/>
</dbReference>
<dbReference type="Pfam" id="PF00676">
    <property type="entry name" value="E1_dh"/>
    <property type="match status" value="1"/>
</dbReference>
<reference evidence="7 8" key="1">
    <citation type="submission" date="2015-07" db="EMBL/GenBank/DDBJ databases">
        <title>Whole genome sequencing of Bosea vaviloviae isolated from cave pool.</title>
        <authorList>
            <person name="Tan N.E.H."/>
            <person name="Lee Y.P."/>
            <person name="Gan H.M."/>
            <person name="Barton H."/>
            <person name="Savka M.A."/>
        </authorList>
    </citation>
    <scope>NUCLEOTIDE SEQUENCE [LARGE SCALE GENOMIC DNA]</scope>
    <source>
        <strain evidence="7 8">SD260</strain>
    </source>
</reference>
<dbReference type="Gene3D" id="3.40.50.970">
    <property type="match status" value="1"/>
</dbReference>
<name>A0A0N1EXX4_9HYPH</name>
<dbReference type="GO" id="GO:0006086">
    <property type="term" value="P:pyruvate decarboxylation to acetyl-CoA"/>
    <property type="evidence" value="ECO:0007669"/>
    <property type="project" value="TreeGrafter"/>
</dbReference>
<dbReference type="AlphaFoldDB" id="A0A0N1EXX4"/>
<evidence type="ECO:0000256" key="3">
    <source>
        <dbReference type="ARBA" id="ARBA00023052"/>
    </source>
</evidence>
<dbReference type="PATRIC" id="fig|1526658.3.peg.3515"/>
<gene>
    <name evidence="7" type="ORF">AE618_25695</name>
</gene>
<accession>A0A0N1EXX4</accession>
<comment type="caution">
    <text evidence="7">The sequence shown here is derived from an EMBL/GenBank/DDBJ whole genome shotgun (WGS) entry which is preliminary data.</text>
</comment>